<organism evidence="1">
    <name type="scientific">Methylobacterium bullatum</name>
    <dbReference type="NCBI Taxonomy" id="570505"/>
    <lineage>
        <taxon>Bacteria</taxon>
        <taxon>Pseudomonadati</taxon>
        <taxon>Pseudomonadota</taxon>
        <taxon>Alphaproteobacteria</taxon>
        <taxon>Hyphomicrobiales</taxon>
        <taxon>Methylobacteriaceae</taxon>
        <taxon>Methylobacterium</taxon>
    </lineage>
</organism>
<name>A0A679IWV9_9HYPH</name>
<evidence type="ECO:0008006" key="2">
    <source>
        <dbReference type="Google" id="ProtNLM"/>
    </source>
</evidence>
<proteinExistence type="predicted"/>
<reference evidence="1" key="1">
    <citation type="submission" date="2019-12" db="EMBL/GenBank/DDBJ databases">
        <authorList>
            <person name="Cremers G."/>
        </authorList>
    </citation>
    <scope>NUCLEOTIDE SEQUENCE</scope>
    <source>
        <strain evidence="1">Mbul1</strain>
    </source>
</reference>
<dbReference type="AlphaFoldDB" id="A0A679IWV9"/>
<evidence type="ECO:0000313" key="1">
    <source>
        <dbReference type="EMBL" id="CAA2103421.1"/>
    </source>
</evidence>
<sequence>MSDSIAGIAQSIVSNQSAATRESMQTTFIRKQGESDRAIAQLLQQSADQQKAVLPEGQGVVLDRQV</sequence>
<accession>A0A679IWV9</accession>
<dbReference type="EMBL" id="LR743504">
    <property type="protein sequence ID" value="CAA2103421.1"/>
    <property type="molecule type" value="Genomic_DNA"/>
</dbReference>
<protein>
    <recommendedName>
        <fullName evidence="2">Motility protein</fullName>
    </recommendedName>
</protein>
<gene>
    <name evidence="1" type="ORF">MBUL_02187</name>
</gene>